<proteinExistence type="predicted"/>
<organism evidence="1 2">
    <name type="scientific">Paraburkholderia tropica</name>
    <dbReference type="NCBI Taxonomy" id="92647"/>
    <lineage>
        <taxon>Bacteria</taxon>
        <taxon>Pseudomonadati</taxon>
        <taxon>Pseudomonadota</taxon>
        <taxon>Betaproteobacteria</taxon>
        <taxon>Burkholderiales</taxon>
        <taxon>Burkholderiaceae</taxon>
        <taxon>Paraburkholderia</taxon>
    </lineage>
</organism>
<dbReference type="EMBL" id="FNZM01000023">
    <property type="protein sequence ID" value="SEK13047.1"/>
    <property type="molecule type" value="Genomic_DNA"/>
</dbReference>
<accession>A0AAQ1GM98</accession>
<protein>
    <submittedName>
        <fullName evidence="1">Uncharacterized protein</fullName>
    </submittedName>
</protein>
<comment type="caution">
    <text evidence="1">The sequence shown here is derived from an EMBL/GenBank/DDBJ whole genome shotgun (WGS) entry which is preliminary data.</text>
</comment>
<gene>
    <name evidence="1" type="ORF">SAMN05216550_12370</name>
</gene>
<dbReference type="AlphaFoldDB" id="A0AAQ1GM98"/>
<evidence type="ECO:0000313" key="1">
    <source>
        <dbReference type="EMBL" id="SEK13047.1"/>
    </source>
</evidence>
<dbReference type="Proteomes" id="UP000183529">
    <property type="component" value="Unassembled WGS sequence"/>
</dbReference>
<reference evidence="1 2" key="1">
    <citation type="submission" date="2016-10" db="EMBL/GenBank/DDBJ databases">
        <authorList>
            <person name="Varghese N."/>
            <person name="Submissions S."/>
        </authorList>
    </citation>
    <scope>NUCLEOTIDE SEQUENCE [LARGE SCALE GENOMIC DNA]</scope>
    <source>
        <strain evidence="1 2">LMG 22274</strain>
    </source>
</reference>
<sequence length="215" mass="24286">MRTFNMHEAQCALERYNREEVLKLDARATALFSGGLGVDAVEIARQVDFVLYEYGGLADHRINGLSDSISEKIVSQRDAWHTLLNGATEYSFGMIDWQYESPRAIHFDCFGDLRKQGNVAQTRCLTKFLHLLRPQAFIVQDRWIGRGLGVAVEDAGGVNAYGAFVEGFLSFVKAHQDIIPVLRKTESQRSWSDIKLVDKILLCRRAADTKYRLAA</sequence>
<evidence type="ECO:0000313" key="2">
    <source>
        <dbReference type="Proteomes" id="UP000183529"/>
    </source>
</evidence>
<dbReference type="RefSeq" id="WP_124263232.1">
    <property type="nucleotide sequence ID" value="NZ_CADFGN010000015.1"/>
</dbReference>
<name>A0AAQ1GM98_9BURK</name>